<name>A0ABS5V7N9_9GAMM</name>
<proteinExistence type="inferred from homology"/>
<keyword evidence="8" id="KW-1185">Reference proteome</keyword>
<keyword evidence="7" id="KW-0808">Transferase</keyword>
<evidence type="ECO:0000256" key="5">
    <source>
        <dbReference type="ARBA" id="ARBA00023163"/>
    </source>
</evidence>
<evidence type="ECO:0000256" key="1">
    <source>
        <dbReference type="ARBA" id="ARBA00005384"/>
    </source>
</evidence>
<dbReference type="SUPFAM" id="SSF46785">
    <property type="entry name" value="Winged helix' DNA-binding domain"/>
    <property type="match status" value="1"/>
</dbReference>
<evidence type="ECO:0000313" key="8">
    <source>
        <dbReference type="Proteomes" id="UP001195903"/>
    </source>
</evidence>
<dbReference type="PANTHER" id="PTHR46577">
    <property type="entry name" value="HTH-TYPE TRANSCRIPTIONAL REGULATORY PROTEIN GABR"/>
    <property type="match status" value="1"/>
</dbReference>
<sequence>MSTIWLPQLHRFAGNKYEQLASAIGEAVSDGSLSAGSKLPPQRRLADALGITLGTVTRAYGRAIEQGWLEARVGDGTYVRNTQLVQAAGPLDLSTCQQSMTDQTAILGEALVQLGRDPERLTNLLGYQGSPQPSQYETVERFLRDEGFNLFDGKLVFTQGAQQGIFAALSAQCLPGDTVLHEAWCYPGLNKAAAELGLKLVGIPLTDEGLELEALEDAIKSHAPKALYLTPNNQNPACFGYSKTQRTQLISLAKNHNLLLIEDDVNYCTQDEREPTLWQLAGDSGKVVYLSSLSKRFAGGLRFGFMLLPPSLHARVNQSIHAQCWMVSGLIVELGCEIIRRGGIHQLRDQRIKALQRRFIEMTARLKLNGRSRGLNAMLMLPDTMSAGVVIAHLAAKGILVRSLADFGGPAHGLRLSFGRIPVGDENTVFEAIESTLALLMTEGDPVV</sequence>
<dbReference type="InterPro" id="IPR051446">
    <property type="entry name" value="HTH_trans_reg/aminotransferase"/>
</dbReference>
<dbReference type="GO" id="GO:0008483">
    <property type="term" value="F:transaminase activity"/>
    <property type="evidence" value="ECO:0007669"/>
    <property type="project" value="UniProtKB-KW"/>
</dbReference>
<dbReference type="Gene3D" id="3.40.640.10">
    <property type="entry name" value="Type I PLP-dependent aspartate aminotransferase-like (Major domain)"/>
    <property type="match status" value="1"/>
</dbReference>
<keyword evidence="7" id="KW-0032">Aminotransferase</keyword>
<keyword evidence="2" id="KW-0663">Pyridoxal phosphate</keyword>
<protein>
    <submittedName>
        <fullName evidence="7">PLP-dependent aminotransferase family protein</fullName>
    </submittedName>
</protein>
<dbReference type="InterPro" id="IPR015421">
    <property type="entry name" value="PyrdxlP-dep_Trfase_major"/>
</dbReference>
<dbReference type="PANTHER" id="PTHR46577:SF1">
    <property type="entry name" value="HTH-TYPE TRANSCRIPTIONAL REGULATORY PROTEIN GABR"/>
    <property type="match status" value="1"/>
</dbReference>
<accession>A0ABS5V7N9</accession>
<dbReference type="InterPro" id="IPR015424">
    <property type="entry name" value="PyrdxlP-dep_Trfase"/>
</dbReference>
<comment type="caution">
    <text evidence="7">The sequence shown here is derived from an EMBL/GenBank/DDBJ whole genome shotgun (WGS) entry which is preliminary data.</text>
</comment>
<dbReference type="InterPro" id="IPR036390">
    <property type="entry name" value="WH_DNA-bd_sf"/>
</dbReference>
<dbReference type="PROSITE" id="PS50949">
    <property type="entry name" value="HTH_GNTR"/>
    <property type="match status" value="1"/>
</dbReference>
<organism evidence="7 8">
    <name type="scientific">Shewanella jiangmenensis</name>
    <dbReference type="NCBI Taxonomy" id="2837387"/>
    <lineage>
        <taxon>Bacteria</taxon>
        <taxon>Pseudomonadati</taxon>
        <taxon>Pseudomonadota</taxon>
        <taxon>Gammaproteobacteria</taxon>
        <taxon>Alteromonadales</taxon>
        <taxon>Shewanellaceae</taxon>
        <taxon>Shewanella</taxon>
    </lineage>
</organism>
<dbReference type="Pfam" id="PF00392">
    <property type="entry name" value="GntR"/>
    <property type="match status" value="1"/>
</dbReference>
<evidence type="ECO:0000313" key="7">
    <source>
        <dbReference type="EMBL" id="MBT1445862.1"/>
    </source>
</evidence>
<evidence type="ECO:0000256" key="4">
    <source>
        <dbReference type="ARBA" id="ARBA00023125"/>
    </source>
</evidence>
<evidence type="ECO:0000259" key="6">
    <source>
        <dbReference type="PROSITE" id="PS50949"/>
    </source>
</evidence>
<keyword evidence="5" id="KW-0804">Transcription</keyword>
<feature type="domain" description="HTH gntR-type" evidence="6">
    <location>
        <begin position="14"/>
        <end position="82"/>
    </location>
</feature>
<dbReference type="CDD" id="cd00609">
    <property type="entry name" value="AAT_like"/>
    <property type="match status" value="1"/>
</dbReference>
<dbReference type="InterPro" id="IPR004839">
    <property type="entry name" value="Aminotransferase_I/II_large"/>
</dbReference>
<dbReference type="InterPro" id="IPR000524">
    <property type="entry name" value="Tscrpt_reg_HTH_GntR"/>
</dbReference>
<dbReference type="SUPFAM" id="SSF53383">
    <property type="entry name" value="PLP-dependent transferases"/>
    <property type="match status" value="1"/>
</dbReference>
<dbReference type="SMART" id="SM00345">
    <property type="entry name" value="HTH_GNTR"/>
    <property type="match status" value="1"/>
</dbReference>
<reference evidence="7 8" key="1">
    <citation type="submission" date="2021-05" db="EMBL/GenBank/DDBJ databases">
        <title>Shewanella sp. JM162201.</title>
        <authorList>
            <person name="Xu S."/>
            <person name="Li A."/>
        </authorList>
    </citation>
    <scope>NUCLEOTIDE SEQUENCE [LARGE SCALE GENOMIC DNA]</scope>
    <source>
        <strain evidence="7 8">JM162201</strain>
    </source>
</reference>
<evidence type="ECO:0000256" key="2">
    <source>
        <dbReference type="ARBA" id="ARBA00022898"/>
    </source>
</evidence>
<dbReference type="CDD" id="cd07377">
    <property type="entry name" value="WHTH_GntR"/>
    <property type="match status" value="1"/>
</dbReference>
<evidence type="ECO:0000256" key="3">
    <source>
        <dbReference type="ARBA" id="ARBA00023015"/>
    </source>
</evidence>
<dbReference type="EMBL" id="JAHEPS010000006">
    <property type="protein sequence ID" value="MBT1445862.1"/>
    <property type="molecule type" value="Genomic_DNA"/>
</dbReference>
<keyword evidence="3" id="KW-0805">Transcription regulation</keyword>
<keyword evidence="4" id="KW-0238">DNA-binding</keyword>
<dbReference type="Proteomes" id="UP001195903">
    <property type="component" value="Unassembled WGS sequence"/>
</dbReference>
<gene>
    <name evidence="7" type="ORF">KJI95_15250</name>
</gene>
<dbReference type="RefSeq" id="WP_214508050.1">
    <property type="nucleotide sequence ID" value="NZ_JAHEPS010000006.1"/>
</dbReference>
<dbReference type="Pfam" id="PF00155">
    <property type="entry name" value="Aminotran_1_2"/>
    <property type="match status" value="1"/>
</dbReference>
<comment type="similarity">
    <text evidence="1">In the C-terminal section; belongs to the class-I pyridoxal-phosphate-dependent aminotransferase family.</text>
</comment>
<dbReference type="Gene3D" id="1.10.10.10">
    <property type="entry name" value="Winged helix-like DNA-binding domain superfamily/Winged helix DNA-binding domain"/>
    <property type="match status" value="1"/>
</dbReference>
<dbReference type="InterPro" id="IPR036388">
    <property type="entry name" value="WH-like_DNA-bd_sf"/>
</dbReference>